<protein>
    <submittedName>
        <fullName evidence="16">TonB-dependent receptor</fullName>
    </submittedName>
</protein>
<comment type="caution">
    <text evidence="16">The sequence shown here is derived from an EMBL/GenBank/DDBJ whole genome shotgun (WGS) entry which is preliminary data.</text>
</comment>
<keyword evidence="9 11" id="KW-0472">Membrane</keyword>
<comment type="similarity">
    <text evidence="11 12">Belongs to the TonB-dependent receptor family.</text>
</comment>
<evidence type="ECO:0000256" key="5">
    <source>
        <dbReference type="ARBA" id="ARBA00022692"/>
    </source>
</evidence>
<keyword evidence="7" id="KW-0406">Ion transport</keyword>
<evidence type="ECO:0000256" key="9">
    <source>
        <dbReference type="ARBA" id="ARBA00023136"/>
    </source>
</evidence>
<dbReference type="Pfam" id="PF07715">
    <property type="entry name" value="Plug"/>
    <property type="match status" value="1"/>
</dbReference>
<keyword evidence="2 11" id="KW-0813">Transport</keyword>
<feature type="signal peptide" evidence="13">
    <location>
        <begin position="1"/>
        <end position="44"/>
    </location>
</feature>
<evidence type="ECO:0000259" key="14">
    <source>
        <dbReference type="Pfam" id="PF00593"/>
    </source>
</evidence>
<keyword evidence="16" id="KW-0675">Receptor</keyword>
<evidence type="ECO:0000256" key="10">
    <source>
        <dbReference type="ARBA" id="ARBA00023237"/>
    </source>
</evidence>
<dbReference type="SUPFAM" id="SSF56935">
    <property type="entry name" value="Porins"/>
    <property type="match status" value="1"/>
</dbReference>
<organism evidence="16 17">
    <name type="scientific">Caulobacter zeae</name>
    <dbReference type="NCBI Taxonomy" id="2055137"/>
    <lineage>
        <taxon>Bacteria</taxon>
        <taxon>Pseudomonadati</taxon>
        <taxon>Pseudomonadota</taxon>
        <taxon>Alphaproteobacteria</taxon>
        <taxon>Caulobacterales</taxon>
        <taxon>Caulobacteraceae</taxon>
        <taxon>Caulobacter</taxon>
    </lineage>
</organism>
<dbReference type="CDD" id="cd01347">
    <property type="entry name" value="ligand_gated_channel"/>
    <property type="match status" value="1"/>
</dbReference>
<keyword evidence="6" id="KW-0408">Iron</keyword>
<dbReference type="RefSeq" id="WP_101719612.1">
    <property type="nucleotide sequence ID" value="NZ_PJRS01000041.1"/>
</dbReference>
<evidence type="ECO:0000313" key="17">
    <source>
        <dbReference type="Proteomes" id="UP000234479"/>
    </source>
</evidence>
<evidence type="ECO:0000256" key="2">
    <source>
        <dbReference type="ARBA" id="ARBA00022448"/>
    </source>
</evidence>
<evidence type="ECO:0000259" key="15">
    <source>
        <dbReference type="Pfam" id="PF07715"/>
    </source>
</evidence>
<reference evidence="16 17" key="1">
    <citation type="submission" date="2017-12" db="EMBL/GenBank/DDBJ databases">
        <title>The genome sequence of Caulobacter sp. 410.</title>
        <authorList>
            <person name="Gao J."/>
            <person name="Mao X."/>
            <person name="Sun J."/>
        </authorList>
    </citation>
    <scope>NUCLEOTIDE SEQUENCE [LARGE SCALE GENOMIC DNA]</scope>
    <source>
        <strain evidence="16 17">410</strain>
    </source>
</reference>
<evidence type="ECO:0000256" key="6">
    <source>
        <dbReference type="ARBA" id="ARBA00023004"/>
    </source>
</evidence>
<keyword evidence="10 11" id="KW-0998">Cell outer membrane</keyword>
<evidence type="ECO:0000256" key="13">
    <source>
        <dbReference type="SAM" id="SignalP"/>
    </source>
</evidence>
<dbReference type="InterPro" id="IPR000531">
    <property type="entry name" value="Beta-barrel_TonB"/>
</dbReference>
<evidence type="ECO:0000256" key="1">
    <source>
        <dbReference type="ARBA" id="ARBA00004571"/>
    </source>
</evidence>
<dbReference type="InterPro" id="IPR039426">
    <property type="entry name" value="TonB-dep_rcpt-like"/>
</dbReference>
<dbReference type="Proteomes" id="UP000234479">
    <property type="component" value="Unassembled WGS sequence"/>
</dbReference>
<dbReference type="AlphaFoldDB" id="A0A2N5D6U4"/>
<accession>A0A2N5D6U4</accession>
<keyword evidence="13" id="KW-0732">Signal</keyword>
<dbReference type="PANTHER" id="PTHR32552">
    <property type="entry name" value="FERRICHROME IRON RECEPTOR-RELATED"/>
    <property type="match status" value="1"/>
</dbReference>
<evidence type="ECO:0000256" key="8">
    <source>
        <dbReference type="ARBA" id="ARBA00023077"/>
    </source>
</evidence>
<evidence type="ECO:0000256" key="4">
    <source>
        <dbReference type="ARBA" id="ARBA00022496"/>
    </source>
</evidence>
<dbReference type="GO" id="GO:0006826">
    <property type="term" value="P:iron ion transport"/>
    <property type="evidence" value="ECO:0007669"/>
    <property type="project" value="UniProtKB-KW"/>
</dbReference>
<dbReference type="Gene3D" id="2.40.170.20">
    <property type="entry name" value="TonB-dependent receptor, beta-barrel domain"/>
    <property type="match status" value="1"/>
</dbReference>
<dbReference type="InterPro" id="IPR012910">
    <property type="entry name" value="Plug_dom"/>
</dbReference>
<evidence type="ECO:0000313" key="16">
    <source>
        <dbReference type="EMBL" id="PLR21771.1"/>
    </source>
</evidence>
<evidence type="ECO:0000256" key="11">
    <source>
        <dbReference type="PROSITE-ProRule" id="PRU01360"/>
    </source>
</evidence>
<keyword evidence="3 11" id="KW-1134">Transmembrane beta strand</keyword>
<evidence type="ECO:0000256" key="7">
    <source>
        <dbReference type="ARBA" id="ARBA00023065"/>
    </source>
</evidence>
<gene>
    <name evidence="16" type="ORF">SGCZBJ_19505</name>
</gene>
<dbReference type="PROSITE" id="PS52016">
    <property type="entry name" value="TONB_DEPENDENT_REC_3"/>
    <property type="match status" value="1"/>
</dbReference>
<feature type="chain" id="PRO_5014950393" evidence="13">
    <location>
        <begin position="45"/>
        <end position="814"/>
    </location>
</feature>
<feature type="domain" description="TonB-dependent receptor-like beta-barrel" evidence="14">
    <location>
        <begin position="294"/>
        <end position="779"/>
    </location>
</feature>
<keyword evidence="4" id="KW-0410">Iron transport</keyword>
<keyword evidence="8 12" id="KW-0798">TonB box</keyword>
<name>A0A2N5D6U4_9CAUL</name>
<dbReference type="EMBL" id="PJRS01000041">
    <property type="protein sequence ID" value="PLR21771.1"/>
    <property type="molecule type" value="Genomic_DNA"/>
</dbReference>
<dbReference type="OrthoDB" id="9760333at2"/>
<keyword evidence="5 11" id="KW-0812">Transmembrane</keyword>
<dbReference type="InterPro" id="IPR036942">
    <property type="entry name" value="Beta-barrel_TonB_sf"/>
</dbReference>
<evidence type="ECO:0000256" key="3">
    <source>
        <dbReference type="ARBA" id="ARBA00022452"/>
    </source>
</evidence>
<dbReference type="GO" id="GO:0009279">
    <property type="term" value="C:cell outer membrane"/>
    <property type="evidence" value="ECO:0007669"/>
    <property type="project" value="UniProtKB-SubCell"/>
</dbReference>
<keyword evidence="17" id="KW-1185">Reference proteome</keyword>
<feature type="domain" description="TonB-dependent receptor plug" evidence="15">
    <location>
        <begin position="78"/>
        <end position="187"/>
    </location>
</feature>
<sequence>MSGVLVSIHQANTRRDHNHGATLRRLTLAASCVALMAGAAPAFAAETPASPEPTTASADDAVGLDAVVVTARRRDEDAQTVPVAVSAFGGAQLEAARAFNVRDLQTLSPSLSVSVTNPRNTSINIRGLGNNVSVYNDGLQSAVGVYLDQVYLGRPGQAVFDLADLDSVQVLRGPQGTLFGKNTSAGALVIATKEPKFTPEFSADVTGGNYDYFQAHLIASGPIVEDKLAYRVSLANTQRGGYMTNVYDGSKTQDYHDFGGRVQFLLTPNESLSIKLSGDYGQQYSNTAASVLTGLFTNYADSGAAYPNGYLARTARIGFTPPPIDPEARRVSVNTKNSYFETHGGVSAIVDYKLADATITSVTAWRGWHWRPHNDADGTTVSAIIDAHQDNDQQQFSQELRIRSEGDRKLDYVAGLYYFWQDLEAEAVNYYGPAAADWLLAPAAASATVRAAALNNYSIVSHSSPETTSAAAFAQGTWHVTDRFDITGGLRYTYEKMTGWFDQTAWGADLSGLSAADRATALTLRARFGAANTFSSKTSGDSLTGNVTLAYTFDNGPLVYATYARGYKAGGLNLSNINTSGANAVDPVIAPETIDAYEAGLKSTWFDRRLTANLALFWTNDDGYQTTAVNLINNASYLTNAGSVRSRGVELDLRAAPIQGLTLYGSTTYNDASYTSYEQAACPIEIQLSTYCNLTGRRLPGASLWAASTGGEYRKAAGTWRSDGLTAYAGYDASYKSSYYTSASNSEYSKIKGYTLLNLRAGVGAEDGSWDLQVWGRNVFDKLYYLSLGAGNTGAITGSLGDPRTFGVTLRVRR</sequence>
<comment type="subcellular location">
    <subcellularLocation>
        <location evidence="1 11">Cell outer membrane</location>
        <topology evidence="1 11">Multi-pass membrane protein</topology>
    </subcellularLocation>
</comment>
<dbReference type="PANTHER" id="PTHR32552:SF81">
    <property type="entry name" value="TONB-DEPENDENT OUTER MEMBRANE RECEPTOR"/>
    <property type="match status" value="1"/>
</dbReference>
<dbReference type="Pfam" id="PF00593">
    <property type="entry name" value="TonB_dep_Rec_b-barrel"/>
    <property type="match status" value="1"/>
</dbReference>
<evidence type="ECO:0000256" key="12">
    <source>
        <dbReference type="RuleBase" id="RU003357"/>
    </source>
</evidence>
<proteinExistence type="inferred from homology"/>